<proteinExistence type="predicted"/>
<accession>A0ABR2XVY5</accession>
<name>A0ABR2XVY5_9PEZI</name>
<gene>
    <name evidence="1" type="ORF">SCAR479_05305</name>
</gene>
<keyword evidence="2" id="KW-1185">Reference proteome</keyword>
<dbReference type="EMBL" id="JARVKM010000018">
    <property type="protein sequence ID" value="KAK9777979.1"/>
    <property type="molecule type" value="Genomic_DNA"/>
</dbReference>
<reference evidence="1 2" key="1">
    <citation type="submission" date="2024-02" db="EMBL/GenBank/DDBJ databases">
        <title>First draft genome assembly of two strains of Seiridium cardinale.</title>
        <authorList>
            <person name="Emiliani G."/>
            <person name="Scali E."/>
        </authorList>
    </citation>
    <scope>NUCLEOTIDE SEQUENCE [LARGE SCALE GENOMIC DNA]</scope>
    <source>
        <strain evidence="1 2">BM-138-000479</strain>
    </source>
</reference>
<evidence type="ECO:0000313" key="2">
    <source>
        <dbReference type="Proteomes" id="UP001465668"/>
    </source>
</evidence>
<evidence type="ECO:0000313" key="1">
    <source>
        <dbReference type="EMBL" id="KAK9777979.1"/>
    </source>
</evidence>
<dbReference type="Proteomes" id="UP001465668">
    <property type="component" value="Unassembled WGS sequence"/>
</dbReference>
<protein>
    <submittedName>
        <fullName evidence="1">CENP-V/GFA domain-containing protein</fullName>
    </submittedName>
</protein>
<comment type="caution">
    <text evidence="1">The sequence shown here is derived from an EMBL/GenBank/DDBJ whole genome shotgun (WGS) entry which is preliminary data.</text>
</comment>
<organism evidence="1 2">
    <name type="scientific">Seiridium cardinale</name>
    <dbReference type="NCBI Taxonomy" id="138064"/>
    <lineage>
        <taxon>Eukaryota</taxon>
        <taxon>Fungi</taxon>
        <taxon>Dikarya</taxon>
        <taxon>Ascomycota</taxon>
        <taxon>Pezizomycotina</taxon>
        <taxon>Sordariomycetes</taxon>
        <taxon>Xylariomycetidae</taxon>
        <taxon>Amphisphaeriales</taxon>
        <taxon>Sporocadaceae</taxon>
        <taxon>Seiridium</taxon>
    </lineage>
</organism>
<sequence length="176" mass="19608">MSPMGGDSLEELSGVQSRDYWIDKLCSSMITADGGGNIWLPKLNGARREIKRHGGHRDSEVVDVEANHHELDTRRATGRTSTQIRNDEKLYATCHCGAFQCYLTRPSPEFPNPSAKRGKRWLASDGQRYKALLDACNSCHERTGFEVISWVYVPASNPFTPDGSPLDPSNHPALKH</sequence>